<dbReference type="Proteomes" id="UP000187194">
    <property type="component" value="Unassembled WGS sequence"/>
</dbReference>
<evidence type="ECO:0000259" key="1">
    <source>
        <dbReference type="Pfam" id="PF23343"/>
    </source>
</evidence>
<organism evidence="2 3">
    <name type="scientific">Burkholderia ubonensis</name>
    <dbReference type="NCBI Taxonomy" id="101571"/>
    <lineage>
        <taxon>Bacteria</taxon>
        <taxon>Pseudomonadati</taxon>
        <taxon>Pseudomonadota</taxon>
        <taxon>Betaproteobacteria</taxon>
        <taxon>Burkholderiales</taxon>
        <taxon>Burkholderiaceae</taxon>
        <taxon>Burkholderia</taxon>
        <taxon>Burkholderia cepacia complex</taxon>
    </lineage>
</organism>
<proteinExistence type="predicted"/>
<dbReference type="InterPro" id="IPR056906">
    <property type="entry name" value="ORF2/G2P_dom"/>
</dbReference>
<gene>
    <name evidence="2" type="ORF">BW685_09570</name>
</gene>
<evidence type="ECO:0000313" key="2">
    <source>
        <dbReference type="EMBL" id="OMG73796.1"/>
    </source>
</evidence>
<comment type="caution">
    <text evidence="2">The sequence shown here is derived from an EMBL/GenBank/DDBJ whole genome shotgun (WGS) entry which is preliminary data.</text>
</comment>
<name>A0A1R1JEL7_9BURK</name>
<evidence type="ECO:0000313" key="3">
    <source>
        <dbReference type="Proteomes" id="UP000187194"/>
    </source>
</evidence>
<dbReference type="EMBL" id="MTJZ01000009">
    <property type="protein sequence ID" value="OMG73796.1"/>
    <property type="molecule type" value="Genomic_DNA"/>
</dbReference>
<feature type="domain" description="Replication-associated protein ORF2/G2P" evidence="1">
    <location>
        <begin position="31"/>
        <end position="103"/>
    </location>
</feature>
<accession>A0A1R1JEL7</accession>
<protein>
    <recommendedName>
        <fullName evidence="1">Replication-associated protein ORF2/G2P domain-containing protein</fullName>
    </recommendedName>
</protein>
<reference evidence="2 3" key="1">
    <citation type="submission" date="2017-01" db="EMBL/GenBank/DDBJ databases">
        <title>Phylogeographic, genomic and meropenem susceptibility analysis of Burkholderia ubonensis.</title>
        <authorList>
            <person name="Price E.P."/>
            <person name="Sarovich D.S."/>
            <person name="Webb J.R."/>
            <person name="Hall C.M."/>
            <person name="Sahl J.W."/>
            <person name="Kaestli M."/>
            <person name="Mayo M."/>
            <person name="Harrington G."/>
            <person name="Baker A.L."/>
            <person name="Sidak-Loftis L.C."/>
            <person name="Lummis M."/>
            <person name="Schupp J.M."/>
            <person name="Gillece J.D."/>
            <person name="Tuanyok A."/>
            <person name="Warner J."/>
            <person name="Busch J.D."/>
            <person name="Keim P."/>
            <person name="Currie B.J."/>
            <person name="Wagner D.M."/>
        </authorList>
    </citation>
    <scope>NUCLEOTIDE SEQUENCE [LARGE SCALE GENOMIC DNA]</scope>
    <source>
        <strain evidence="2 3">A21</strain>
    </source>
</reference>
<dbReference type="Pfam" id="PF23343">
    <property type="entry name" value="REP_ORF2-G2P"/>
    <property type="match status" value="1"/>
</dbReference>
<dbReference type="AlphaFoldDB" id="A0A1R1JEL7"/>
<sequence>MNGKHKASRLEDRGIELERRAYERRSRYLILFLTLNYKPEYREDITIDDLRRHRNRLFRNIECNELLGGINAYIWKIEEGATSGLHIHLLIFYSGNHRADIHIAQRIGEYWGRVATRGLGAYWSSNGEKDRLIARGLDVGVGRIDRNDTRGREAIRTIIRYLAQPGQEMDDLPWHGRTFGTSRLD</sequence>
<dbReference type="RefSeq" id="WP_076475892.1">
    <property type="nucleotide sequence ID" value="NZ_MTJZ01000009.1"/>
</dbReference>